<accession>A0AC34GXJ7</accession>
<reference evidence="2" key="1">
    <citation type="submission" date="2022-11" db="UniProtKB">
        <authorList>
            <consortium name="WormBaseParasite"/>
        </authorList>
    </citation>
    <scope>IDENTIFICATION</scope>
</reference>
<evidence type="ECO:0000313" key="2">
    <source>
        <dbReference type="WBParaSite" id="ES5_v2.g9589.t1"/>
    </source>
</evidence>
<organism evidence="1 2">
    <name type="scientific">Panagrolaimus sp. ES5</name>
    <dbReference type="NCBI Taxonomy" id="591445"/>
    <lineage>
        <taxon>Eukaryota</taxon>
        <taxon>Metazoa</taxon>
        <taxon>Ecdysozoa</taxon>
        <taxon>Nematoda</taxon>
        <taxon>Chromadorea</taxon>
        <taxon>Rhabditida</taxon>
        <taxon>Tylenchina</taxon>
        <taxon>Panagrolaimomorpha</taxon>
        <taxon>Panagrolaimoidea</taxon>
        <taxon>Panagrolaimidae</taxon>
        <taxon>Panagrolaimus</taxon>
    </lineage>
</organism>
<dbReference type="WBParaSite" id="ES5_v2.g9589.t1">
    <property type="protein sequence ID" value="ES5_v2.g9589.t1"/>
    <property type="gene ID" value="ES5_v2.g9589"/>
</dbReference>
<dbReference type="Proteomes" id="UP000887579">
    <property type="component" value="Unplaced"/>
</dbReference>
<proteinExistence type="predicted"/>
<name>A0AC34GXJ7_9BILA</name>
<sequence>MSFSKTQRSITKPAKNTDDEQLRHLIKCPVCLDKFTRNCRAPICFPCGHSVCDICTQKLVFRNLICCCVCQTVSFFGPAPLGKNLQLIDLLEHLNLLDPEPECDHSDPPPTSLPLNAVNNIQEHDFFAFFKFCTLFMKKLILNRAFRSMDDAARLQRIEMLNEAMILCVNSLHPDNLQYSDFYTDDDDDEGGLEYVEAGDFDFQYDYHPTMFPRFIIFSNERRRVLPNVAELERPEIRSVGEEIIRHFLVSNTQRREGSLPTIAESHREEEFPVFDEAHQRDYIIFERHRQQEIPSSEEDNHQEASQEQELAAYQDDEENYEIIFEDLPGLEDGREEYEYFQEEHNGFVEEQEYQAGEDSEEYQEQQPQAFEANYQQEYQEQDFPGYEEHYPDHQENIPQPPSNISQSRPMQEYRPVLEDLWQNARPHIPQIDTFQPDVWNPRSRLFHFSRHSRY</sequence>
<protein>
    <submittedName>
        <fullName evidence="2">RING-type domain-containing protein</fullName>
    </submittedName>
</protein>
<evidence type="ECO:0000313" key="1">
    <source>
        <dbReference type="Proteomes" id="UP000887579"/>
    </source>
</evidence>